<dbReference type="EMBL" id="MPUH01000191">
    <property type="protein sequence ID" value="OMJ86924.1"/>
    <property type="molecule type" value="Genomic_DNA"/>
</dbReference>
<evidence type="ECO:0008006" key="6">
    <source>
        <dbReference type="Google" id="ProtNLM"/>
    </source>
</evidence>
<gene>
    <name evidence="4" type="ORF">SteCoe_11479</name>
</gene>
<dbReference type="Gene3D" id="2.120.10.80">
    <property type="entry name" value="Kelch-type beta propeller"/>
    <property type="match status" value="1"/>
</dbReference>
<dbReference type="Pfam" id="PF01344">
    <property type="entry name" value="Kelch_1"/>
    <property type="match status" value="1"/>
</dbReference>
<keyword evidence="3" id="KW-0175">Coiled coil</keyword>
<dbReference type="SUPFAM" id="SSF117281">
    <property type="entry name" value="Kelch motif"/>
    <property type="match status" value="1"/>
</dbReference>
<keyword evidence="2" id="KW-0677">Repeat</keyword>
<keyword evidence="1" id="KW-0880">Kelch repeat</keyword>
<evidence type="ECO:0000313" key="4">
    <source>
        <dbReference type="EMBL" id="OMJ86924.1"/>
    </source>
</evidence>
<evidence type="ECO:0000256" key="3">
    <source>
        <dbReference type="SAM" id="Coils"/>
    </source>
</evidence>
<dbReference type="InterPro" id="IPR015915">
    <property type="entry name" value="Kelch-typ_b-propeller"/>
</dbReference>
<protein>
    <recommendedName>
        <fullName evidence="6">B box-type domain-containing protein</fullName>
    </recommendedName>
</protein>
<dbReference type="AlphaFoldDB" id="A0A1R2CD22"/>
<dbReference type="InterPro" id="IPR006652">
    <property type="entry name" value="Kelch_1"/>
</dbReference>
<evidence type="ECO:0000256" key="1">
    <source>
        <dbReference type="ARBA" id="ARBA00022441"/>
    </source>
</evidence>
<accession>A0A1R2CD22</accession>
<dbReference type="SMART" id="SM00612">
    <property type="entry name" value="Kelch"/>
    <property type="match status" value="1"/>
</dbReference>
<evidence type="ECO:0000313" key="5">
    <source>
        <dbReference type="Proteomes" id="UP000187209"/>
    </source>
</evidence>
<feature type="coiled-coil region" evidence="3">
    <location>
        <begin position="105"/>
        <end position="136"/>
    </location>
</feature>
<organism evidence="4 5">
    <name type="scientific">Stentor coeruleus</name>
    <dbReference type="NCBI Taxonomy" id="5963"/>
    <lineage>
        <taxon>Eukaryota</taxon>
        <taxon>Sar</taxon>
        <taxon>Alveolata</taxon>
        <taxon>Ciliophora</taxon>
        <taxon>Postciliodesmatophora</taxon>
        <taxon>Heterotrichea</taxon>
        <taxon>Heterotrichida</taxon>
        <taxon>Stentoridae</taxon>
        <taxon>Stentor</taxon>
    </lineage>
</organism>
<reference evidence="4 5" key="1">
    <citation type="submission" date="2016-11" db="EMBL/GenBank/DDBJ databases">
        <title>The macronuclear genome of Stentor coeruleus: a giant cell with tiny introns.</title>
        <authorList>
            <person name="Slabodnick M."/>
            <person name="Ruby J.G."/>
            <person name="Reiff S.B."/>
            <person name="Swart E.C."/>
            <person name="Gosai S."/>
            <person name="Prabakaran S."/>
            <person name="Witkowska E."/>
            <person name="Larue G.E."/>
            <person name="Fisher S."/>
            <person name="Freeman R.M."/>
            <person name="Gunawardena J."/>
            <person name="Chu W."/>
            <person name="Stover N.A."/>
            <person name="Gregory B.D."/>
            <person name="Nowacki M."/>
            <person name="Derisi J."/>
            <person name="Roy S.W."/>
            <person name="Marshall W.F."/>
            <person name="Sood P."/>
        </authorList>
    </citation>
    <scope>NUCLEOTIDE SEQUENCE [LARGE SCALE GENOMIC DNA]</scope>
    <source>
        <strain evidence="4">WM001</strain>
    </source>
</reference>
<dbReference type="PANTHER" id="PTHR46344:SF27">
    <property type="entry name" value="KELCH REPEAT SUPERFAMILY PROTEIN"/>
    <property type="match status" value="1"/>
</dbReference>
<sequence length="448" mass="51298">MTDEAPKCRGCAGEAIMICLCDSFRSRFCKSCLPTHLVSATDRTHTLLPMQASPFVKTRREEKKFFEKMSTIDDLIIKVQQRLERLQFIKDKSLLEIQLAGEELKRLVDKELEKKSEELETLCEKHETQLANIKQSLSNIRYSKGYEGDSLLEKILTDRSVAEQLSLEPLDFHLITDPILTLLPQMVSFFFREIEAMNSRIVFPDFASQELIVFSPIEEKSSSAKVQGLDIRRVSGCCVLPDGSVLIAGGRVKGESVKKCEKIDPTLMSACEINEMVVSRDCFAMAYNESFVYVFGGWDYAKQQALKDCEKLDLRTLQWLEIADMKEPKFNTTVVFINELFYVAGKGSRVIEKYDPAYDSFVAMNICLPNDGPCRLLPAIDKSILVLNSETLNAIRLDNEEVVMEMKIPFRIWYGVCSSISYYNKVFFLEHKNLWKFDLNTHKLIQIP</sequence>
<comment type="caution">
    <text evidence="4">The sequence shown here is derived from an EMBL/GenBank/DDBJ whole genome shotgun (WGS) entry which is preliminary data.</text>
</comment>
<evidence type="ECO:0000256" key="2">
    <source>
        <dbReference type="ARBA" id="ARBA00022737"/>
    </source>
</evidence>
<dbReference type="Proteomes" id="UP000187209">
    <property type="component" value="Unassembled WGS sequence"/>
</dbReference>
<proteinExistence type="predicted"/>
<name>A0A1R2CD22_9CILI</name>
<keyword evidence="5" id="KW-1185">Reference proteome</keyword>
<dbReference type="PANTHER" id="PTHR46344">
    <property type="entry name" value="OS02G0202900 PROTEIN"/>
    <property type="match status" value="1"/>
</dbReference>